<sequence>MGNSLRCCLACVLPCGSFDVVRIVHLNGHIEEYARPVTAGEVIAAHPSHVLSRPCSQGGARRILIVSPESELKRGCFYFLVPASSVPEKKKRKPSSSTPCPRPQQKKAPRPRPPAPAPKAVPAGDATGAAKAAASDGGDSYLAEVLSESKATSCKRRRSVRATVWRPHLQIIAEEDASE</sequence>
<dbReference type="Pfam" id="PF14009">
    <property type="entry name" value="PADRE"/>
    <property type="match status" value="1"/>
</dbReference>
<feature type="compositionally biased region" description="Low complexity" evidence="1">
    <location>
        <begin position="120"/>
        <end position="137"/>
    </location>
</feature>
<feature type="region of interest" description="Disordered" evidence="1">
    <location>
        <begin position="86"/>
        <end position="137"/>
    </location>
</feature>
<dbReference type="AlphaFoldDB" id="J3LMW9"/>
<gene>
    <name evidence="2" type="primary">LOC102715464</name>
</gene>
<protein>
    <recommendedName>
        <fullName evidence="4">DUF4228 domain-containing protein</fullName>
    </recommendedName>
</protein>
<organism evidence="2">
    <name type="scientific">Oryza brachyantha</name>
    <name type="common">malo sina</name>
    <dbReference type="NCBI Taxonomy" id="4533"/>
    <lineage>
        <taxon>Eukaryota</taxon>
        <taxon>Viridiplantae</taxon>
        <taxon>Streptophyta</taxon>
        <taxon>Embryophyta</taxon>
        <taxon>Tracheophyta</taxon>
        <taxon>Spermatophyta</taxon>
        <taxon>Magnoliopsida</taxon>
        <taxon>Liliopsida</taxon>
        <taxon>Poales</taxon>
        <taxon>Poaceae</taxon>
        <taxon>BOP clade</taxon>
        <taxon>Oryzoideae</taxon>
        <taxon>Oryzeae</taxon>
        <taxon>Oryzinae</taxon>
        <taxon>Oryza</taxon>
    </lineage>
</organism>
<dbReference type="PANTHER" id="PTHR33052">
    <property type="entry name" value="DUF4228 DOMAIN PROTEIN-RELATED"/>
    <property type="match status" value="1"/>
</dbReference>
<dbReference type="GeneID" id="102715464"/>
<dbReference type="OrthoDB" id="1856818at2759"/>
<dbReference type="RefSeq" id="XP_006649936.1">
    <property type="nucleotide sequence ID" value="XM_006649873.1"/>
</dbReference>
<evidence type="ECO:0008006" key="4">
    <source>
        <dbReference type="Google" id="ProtNLM"/>
    </source>
</evidence>
<accession>J3LMW9</accession>
<proteinExistence type="predicted"/>
<evidence type="ECO:0000313" key="3">
    <source>
        <dbReference type="Proteomes" id="UP000006038"/>
    </source>
</evidence>
<reference evidence="2" key="1">
    <citation type="journal article" date="2013" name="Nat. Commun.">
        <title>Whole-genome sequencing of Oryza brachyantha reveals mechanisms underlying Oryza genome evolution.</title>
        <authorList>
            <person name="Chen J."/>
            <person name="Huang Q."/>
            <person name="Gao D."/>
            <person name="Wang J."/>
            <person name="Lang Y."/>
            <person name="Liu T."/>
            <person name="Li B."/>
            <person name="Bai Z."/>
            <person name="Luis Goicoechea J."/>
            <person name="Liang C."/>
            <person name="Chen C."/>
            <person name="Zhang W."/>
            <person name="Sun S."/>
            <person name="Liao Y."/>
            <person name="Zhang X."/>
            <person name="Yang L."/>
            <person name="Song C."/>
            <person name="Wang M."/>
            <person name="Shi J."/>
            <person name="Liu G."/>
            <person name="Liu J."/>
            <person name="Zhou H."/>
            <person name="Zhou W."/>
            <person name="Yu Q."/>
            <person name="An N."/>
            <person name="Chen Y."/>
            <person name="Cai Q."/>
            <person name="Wang B."/>
            <person name="Liu B."/>
            <person name="Min J."/>
            <person name="Huang Y."/>
            <person name="Wu H."/>
            <person name="Li Z."/>
            <person name="Zhang Y."/>
            <person name="Yin Y."/>
            <person name="Song W."/>
            <person name="Jiang J."/>
            <person name="Jackson S.A."/>
            <person name="Wing R.A."/>
            <person name="Wang J."/>
            <person name="Chen M."/>
        </authorList>
    </citation>
    <scope>NUCLEOTIDE SEQUENCE [LARGE SCALE GENOMIC DNA]</scope>
    <source>
        <strain evidence="2">cv. IRGC 101232</strain>
    </source>
</reference>
<dbReference type="Gramene" id="OB03G23950.1">
    <property type="protein sequence ID" value="OB03G23950.1"/>
    <property type="gene ID" value="OB03G23950"/>
</dbReference>
<dbReference type="Proteomes" id="UP000006038">
    <property type="component" value="Chromosome 3"/>
</dbReference>
<reference evidence="2" key="2">
    <citation type="submission" date="2013-04" db="UniProtKB">
        <authorList>
            <consortium name="EnsemblPlants"/>
        </authorList>
    </citation>
    <scope>IDENTIFICATION</scope>
</reference>
<dbReference type="STRING" id="4533.J3LMW9"/>
<dbReference type="OMA" id="YLMEIVT"/>
<dbReference type="InterPro" id="IPR025322">
    <property type="entry name" value="PADRE_dom"/>
</dbReference>
<name>J3LMW9_ORYBR</name>
<dbReference type="EnsemblPlants" id="OB03G23950.1">
    <property type="protein sequence ID" value="OB03G23950.1"/>
    <property type="gene ID" value="OB03G23950"/>
</dbReference>
<dbReference type="eggNOG" id="ENOG502S11E">
    <property type="taxonomic scope" value="Eukaryota"/>
</dbReference>
<keyword evidence="3" id="KW-1185">Reference proteome</keyword>
<dbReference type="KEGG" id="obr:102715464"/>
<evidence type="ECO:0000256" key="1">
    <source>
        <dbReference type="SAM" id="MobiDB-lite"/>
    </source>
</evidence>
<dbReference type="HOGENOM" id="CLU_094736_0_0_1"/>
<evidence type="ECO:0000313" key="2">
    <source>
        <dbReference type="EnsemblPlants" id="OB03G23950.1"/>
    </source>
</evidence>